<dbReference type="STRING" id="240176.A8NTS0"/>
<dbReference type="AlphaFoldDB" id="A8NTS0"/>
<dbReference type="RefSeq" id="XP_001836289.2">
    <property type="nucleotide sequence ID" value="XM_001836237.2"/>
</dbReference>
<dbReference type="OMA" id="RISTGHE"/>
<dbReference type="CDD" id="cd02908">
    <property type="entry name" value="Macro_OAADPr_deacetylase"/>
    <property type="match status" value="1"/>
</dbReference>
<dbReference type="KEGG" id="cci:CC1G_06374"/>
<dbReference type="OrthoDB" id="6077599at2759"/>
<protein>
    <submittedName>
        <fullName evidence="3">Macrod2 protein</fullName>
    </submittedName>
</protein>
<reference evidence="3 4" key="1">
    <citation type="journal article" date="2010" name="Proc. Natl. Acad. Sci. U.S.A.">
        <title>Insights into evolution of multicellular fungi from the assembled chromosomes of the mushroom Coprinopsis cinerea (Coprinus cinereus).</title>
        <authorList>
            <person name="Stajich J.E."/>
            <person name="Wilke S.K."/>
            <person name="Ahren D."/>
            <person name="Au C.H."/>
            <person name="Birren B.W."/>
            <person name="Borodovsky M."/>
            <person name="Burns C."/>
            <person name="Canback B."/>
            <person name="Casselton L.A."/>
            <person name="Cheng C.K."/>
            <person name="Deng J."/>
            <person name="Dietrich F.S."/>
            <person name="Fargo D.C."/>
            <person name="Farman M.L."/>
            <person name="Gathman A.C."/>
            <person name="Goldberg J."/>
            <person name="Guigo R."/>
            <person name="Hoegger P.J."/>
            <person name="Hooker J.B."/>
            <person name="Huggins A."/>
            <person name="James T.Y."/>
            <person name="Kamada T."/>
            <person name="Kilaru S."/>
            <person name="Kodira C."/>
            <person name="Kues U."/>
            <person name="Kupfer D."/>
            <person name="Kwan H.S."/>
            <person name="Lomsadze A."/>
            <person name="Li W."/>
            <person name="Lilly W.W."/>
            <person name="Ma L.J."/>
            <person name="Mackey A.J."/>
            <person name="Manning G."/>
            <person name="Martin F."/>
            <person name="Muraguchi H."/>
            <person name="Natvig D.O."/>
            <person name="Palmerini H."/>
            <person name="Ramesh M.A."/>
            <person name="Rehmeyer C.J."/>
            <person name="Roe B.A."/>
            <person name="Shenoy N."/>
            <person name="Stanke M."/>
            <person name="Ter-Hovhannisyan V."/>
            <person name="Tunlid A."/>
            <person name="Velagapudi R."/>
            <person name="Vision T.J."/>
            <person name="Zeng Q."/>
            <person name="Zolan M.E."/>
            <person name="Pukkila P.J."/>
        </authorList>
    </citation>
    <scope>NUCLEOTIDE SEQUENCE [LARGE SCALE GENOMIC DNA]</scope>
    <source>
        <strain evidence="4">Okayama-7 / 130 / ATCC MYA-4618 / FGSC 9003</strain>
    </source>
</reference>
<evidence type="ECO:0000256" key="1">
    <source>
        <dbReference type="SAM" id="MobiDB-lite"/>
    </source>
</evidence>
<feature type="region of interest" description="Disordered" evidence="1">
    <location>
        <begin position="46"/>
        <end position="65"/>
    </location>
</feature>
<evidence type="ECO:0000313" key="4">
    <source>
        <dbReference type="Proteomes" id="UP000001861"/>
    </source>
</evidence>
<dbReference type="Pfam" id="PF01661">
    <property type="entry name" value="Macro"/>
    <property type="match status" value="1"/>
</dbReference>
<dbReference type="EMBL" id="AACS02000004">
    <property type="protein sequence ID" value="EAU85473.2"/>
    <property type="molecule type" value="Genomic_DNA"/>
</dbReference>
<proteinExistence type="predicted"/>
<organism evidence="3 4">
    <name type="scientific">Coprinopsis cinerea (strain Okayama-7 / 130 / ATCC MYA-4618 / FGSC 9003)</name>
    <name type="common">Inky cap fungus</name>
    <name type="synonym">Hormographiella aspergillata</name>
    <dbReference type="NCBI Taxonomy" id="240176"/>
    <lineage>
        <taxon>Eukaryota</taxon>
        <taxon>Fungi</taxon>
        <taxon>Dikarya</taxon>
        <taxon>Basidiomycota</taxon>
        <taxon>Agaricomycotina</taxon>
        <taxon>Agaricomycetes</taxon>
        <taxon>Agaricomycetidae</taxon>
        <taxon>Agaricales</taxon>
        <taxon>Agaricineae</taxon>
        <taxon>Psathyrellaceae</taxon>
        <taxon>Coprinopsis</taxon>
    </lineage>
</organism>
<gene>
    <name evidence="3" type="ORF">CC1G_06374</name>
</gene>
<dbReference type="SUPFAM" id="SSF52949">
    <property type="entry name" value="Macro domain-like"/>
    <property type="match status" value="1"/>
</dbReference>
<dbReference type="InterPro" id="IPR043472">
    <property type="entry name" value="Macro_dom-like"/>
</dbReference>
<dbReference type="eggNOG" id="KOG2633">
    <property type="taxonomic scope" value="Eukaryota"/>
</dbReference>
<dbReference type="InterPro" id="IPR002589">
    <property type="entry name" value="Macro_dom"/>
</dbReference>
<evidence type="ECO:0000313" key="3">
    <source>
        <dbReference type="EMBL" id="EAU85473.2"/>
    </source>
</evidence>
<dbReference type="GeneID" id="6012832"/>
<accession>A8NTS0</accession>
<keyword evidence="4" id="KW-1185">Reference proteome</keyword>
<feature type="domain" description="Macro" evidence="2">
    <location>
        <begin position="88"/>
        <end position="270"/>
    </location>
</feature>
<dbReference type="SMART" id="SM00506">
    <property type="entry name" value="A1pp"/>
    <property type="match status" value="1"/>
</dbReference>
<dbReference type="PANTHER" id="PTHR11106:SF27">
    <property type="entry name" value="MACRO DOMAIN-CONTAINING PROTEIN"/>
    <property type="match status" value="1"/>
</dbReference>
<dbReference type="InParanoid" id="A8NTS0"/>
<dbReference type="PANTHER" id="PTHR11106">
    <property type="entry name" value="GANGLIOSIDE INDUCED DIFFERENTIATION ASSOCIATED PROTEIN 2-RELATED"/>
    <property type="match status" value="1"/>
</dbReference>
<dbReference type="HOGENOM" id="CLU_046550_3_1_1"/>
<sequence>MSDRISENDDQWESDHESVDERYWVKLEDVKTLEVLYKEGALRVTPGPGAAGTEGSSTDEGAKDKAGYEPNAEFLKKVSLLCVFIFNSSVHREWPELITGLDFSQGDITKLQVDAIVNAANKSLLGGGGVDGAIHAAAGPKLLAECKQLNGARTGESKITRGYDLPARHVIHTVGPVYNASQPEEKAELLKSCYKTSLEVAVENGLKHVAFPSVSTGIYGYPIVDATHIAIRTTREFLEGPDGDKLDRVIFVVWSNTDRETYEQLLPEYFPLAS</sequence>
<name>A8NTS0_COPC7</name>
<dbReference type="VEuPathDB" id="FungiDB:CC1G_06374"/>
<dbReference type="PROSITE" id="PS51154">
    <property type="entry name" value="MACRO"/>
    <property type="match status" value="1"/>
</dbReference>
<dbReference type="Proteomes" id="UP000001861">
    <property type="component" value="Unassembled WGS sequence"/>
</dbReference>
<evidence type="ECO:0000259" key="2">
    <source>
        <dbReference type="PROSITE" id="PS51154"/>
    </source>
</evidence>
<dbReference type="Gene3D" id="3.40.220.10">
    <property type="entry name" value="Leucine Aminopeptidase, subunit E, domain 1"/>
    <property type="match status" value="1"/>
</dbReference>
<comment type="caution">
    <text evidence="3">The sequence shown here is derived from an EMBL/GenBank/DDBJ whole genome shotgun (WGS) entry which is preliminary data.</text>
</comment>
<dbReference type="NCBIfam" id="NF001664">
    <property type="entry name" value="PRK00431.1-6"/>
    <property type="match status" value="1"/>
</dbReference>